<dbReference type="SUPFAM" id="SSF55909">
    <property type="entry name" value="Pentein"/>
    <property type="match status" value="1"/>
</dbReference>
<protein>
    <recommendedName>
        <fullName evidence="3">Translation initiation factor 6</fullName>
        <shortName evidence="3">aIF-6</shortName>
    </recommendedName>
</protein>
<dbReference type="PIRSF" id="PIRSF006413">
    <property type="entry name" value="IF-6"/>
    <property type="match status" value="1"/>
</dbReference>
<gene>
    <name evidence="3" type="primary">eif6</name>
    <name evidence="4" type="ORF">BKD89_03925</name>
</gene>
<dbReference type="SMART" id="SM00654">
    <property type="entry name" value="eIF6"/>
    <property type="match status" value="1"/>
</dbReference>
<dbReference type="OMA" id="WCAFCGM"/>
<dbReference type="Proteomes" id="UP000273278">
    <property type="component" value="Chromosome"/>
</dbReference>
<sequence>MRLTRVAGTFNIGVNAVANESLAFITPDADAAFIKDVEEVLGVKPFQTTVSGSHVVGSLVAMNSNGAVLSGLAEESEVEVIRKCLPVLLLPDQYNAAGNNILVNDNGAVVNPEMDDRTAEKVAEILNVEVVKASVAGCNTVGSVCRCTNKGCVCSTDATDDEVEILREVLKVDVQRSTVNHGSKYIGAGILANSKGALVGDETTPIEMGRIEDGLSL</sequence>
<dbReference type="InterPro" id="IPR002769">
    <property type="entry name" value="eIF6"/>
</dbReference>
<dbReference type="HAMAP" id="MF_00032">
    <property type="entry name" value="eIF_6"/>
    <property type="match status" value="1"/>
</dbReference>
<proteinExistence type="inferred from homology"/>
<dbReference type="Pfam" id="PF01912">
    <property type="entry name" value="eIF-6"/>
    <property type="match status" value="1"/>
</dbReference>
<evidence type="ECO:0000313" key="4">
    <source>
        <dbReference type="EMBL" id="AYQ54954.1"/>
    </source>
</evidence>
<dbReference type="GO" id="GO:0003743">
    <property type="term" value="F:translation initiation factor activity"/>
    <property type="evidence" value="ECO:0007669"/>
    <property type="project" value="UniProtKB-UniRule"/>
</dbReference>
<dbReference type="PANTHER" id="PTHR10784">
    <property type="entry name" value="TRANSLATION INITIATION FACTOR 6"/>
    <property type="match status" value="1"/>
</dbReference>
<keyword evidence="1 3" id="KW-0396">Initiation factor</keyword>
<reference evidence="4 5" key="1">
    <citation type="submission" date="2016-10" db="EMBL/GenBank/DDBJ databases">
        <title>Complete genome of the TMA-utilizing, human hosted archaeon Methanomethylophilus alvus Gen. nov, sp. nov., strain Mx-05, derived from a pure culture.</title>
        <authorList>
            <person name="Brugere J.-F."/>
            <person name="Ben Hania W."/>
            <person name="Chaudhary P.P."/>
            <person name="Gaci N."/>
            <person name="Borrel G."/>
            <person name="Cao Van Tuat L."/>
            <person name="Fardeau M.-L."/>
            <person name="Harris H.M.B."/>
            <person name="O'Toole P.W."/>
            <person name="Ollivier B."/>
        </authorList>
    </citation>
    <scope>NUCLEOTIDE SEQUENCE [LARGE SCALE GENOMIC DNA]</scope>
    <source>
        <strain evidence="4 5">Mx-05</strain>
    </source>
</reference>
<evidence type="ECO:0000313" key="5">
    <source>
        <dbReference type="Proteomes" id="UP000273278"/>
    </source>
</evidence>
<name>A0A3G3IHD7_9ARCH</name>
<comment type="function">
    <text evidence="3">Binds to the 50S ribosomal subunit and prevents its association with the 30S ribosomal subunit to form the 70S initiation complex.</text>
</comment>
<dbReference type="Gene3D" id="3.75.10.10">
    <property type="entry name" value="L-arginine/glycine Amidinotransferase, Chain A"/>
    <property type="match status" value="1"/>
</dbReference>
<dbReference type="EMBL" id="CP017686">
    <property type="protein sequence ID" value="AYQ54954.1"/>
    <property type="molecule type" value="Genomic_DNA"/>
</dbReference>
<evidence type="ECO:0000256" key="2">
    <source>
        <dbReference type="ARBA" id="ARBA00022917"/>
    </source>
</evidence>
<comment type="similarity">
    <text evidence="3">Belongs to the eIF-6 family.</text>
</comment>
<keyword evidence="2 3" id="KW-0648">Protein biosynthesis</keyword>
<dbReference type="GO" id="GO:0042256">
    <property type="term" value="P:cytosolic ribosome assembly"/>
    <property type="evidence" value="ECO:0007669"/>
    <property type="project" value="InterPro"/>
</dbReference>
<dbReference type="AlphaFoldDB" id="A0A3G3IHD7"/>
<dbReference type="NCBIfam" id="TIGR00323">
    <property type="entry name" value="eIF-6"/>
    <property type="match status" value="1"/>
</dbReference>
<organism evidence="4 5">
    <name type="scientific">Methanomethylophilus alvi</name>
    <dbReference type="NCBI Taxonomy" id="1291540"/>
    <lineage>
        <taxon>Archaea</taxon>
        <taxon>Methanobacteriati</taxon>
        <taxon>Thermoplasmatota</taxon>
        <taxon>Thermoplasmata</taxon>
        <taxon>Methanomassiliicoccales</taxon>
        <taxon>Methanomethylophilaceae</taxon>
        <taxon>Methanomethylophilus</taxon>
    </lineage>
</organism>
<accession>A0A3G3IHD7</accession>
<evidence type="ECO:0000256" key="3">
    <source>
        <dbReference type="HAMAP-Rule" id="MF_00032"/>
    </source>
</evidence>
<evidence type="ECO:0000256" key="1">
    <source>
        <dbReference type="ARBA" id="ARBA00022540"/>
    </source>
</evidence>
<dbReference type="GO" id="GO:0043022">
    <property type="term" value="F:ribosome binding"/>
    <property type="evidence" value="ECO:0007669"/>
    <property type="project" value="InterPro"/>
</dbReference>